<dbReference type="InParanoid" id="A0A165K0Y6"/>
<protein>
    <recommendedName>
        <fullName evidence="5">Hyphal anastamosis-8 protein</fullName>
    </recommendedName>
</protein>
<evidence type="ECO:0008006" key="5">
    <source>
        <dbReference type="Google" id="ProtNLM"/>
    </source>
</evidence>
<evidence type="ECO:0000313" key="4">
    <source>
        <dbReference type="Proteomes" id="UP000076632"/>
    </source>
</evidence>
<feature type="transmembrane region" description="Helical" evidence="2">
    <location>
        <begin position="259"/>
        <end position="283"/>
    </location>
</feature>
<dbReference type="PANTHER" id="PTHR42069">
    <property type="entry name" value="HYPHAL ANASTAMOSIS-8 PROTEIN"/>
    <property type="match status" value="1"/>
</dbReference>
<organism evidence="3 4">
    <name type="scientific">Xylona heveae (strain CBS 132557 / TC161)</name>
    <dbReference type="NCBI Taxonomy" id="1328760"/>
    <lineage>
        <taxon>Eukaryota</taxon>
        <taxon>Fungi</taxon>
        <taxon>Dikarya</taxon>
        <taxon>Ascomycota</taxon>
        <taxon>Pezizomycotina</taxon>
        <taxon>Xylonomycetes</taxon>
        <taxon>Xylonales</taxon>
        <taxon>Xylonaceae</taxon>
        <taxon>Xylona</taxon>
    </lineage>
</organism>
<reference evidence="3 4" key="1">
    <citation type="journal article" date="2016" name="Fungal Biol.">
        <title>The genome of Xylona heveae provides a window into fungal endophytism.</title>
        <authorList>
            <person name="Gazis R."/>
            <person name="Kuo A."/>
            <person name="Riley R."/>
            <person name="LaButti K."/>
            <person name="Lipzen A."/>
            <person name="Lin J."/>
            <person name="Amirebrahimi M."/>
            <person name="Hesse C.N."/>
            <person name="Spatafora J.W."/>
            <person name="Henrissat B."/>
            <person name="Hainaut M."/>
            <person name="Grigoriev I.V."/>
            <person name="Hibbett D.S."/>
        </authorList>
    </citation>
    <scope>NUCLEOTIDE SEQUENCE [LARGE SCALE GENOMIC DNA]</scope>
    <source>
        <strain evidence="3 4">TC161</strain>
    </source>
</reference>
<feature type="compositionally biased region" description="Low complexity" evidence="1">
    <location>
        <begin position="27"/>
        <end position="44"/>
    </location>
</feature>
<dbReference type="STRING" id="1328760.A0A165K0Y6"/>
<evidence type="ECO:0000313" key="3">
    <source>
        <dbReference type="EMBL" id="KZF26867.1"/>
    </source>
</evidence>
<feature type="region of interest" description="Disordered" evidence="1">
    <location>
        <begin position="1"/>
        <end position="87"/>
    </location>
</feature>
<dbReference type="Proteomes" id="UP000076632">
    <property type="component" value="Unassembled WGS sequence"/>
</dbReference>
<dbReference type="AlphaFoldDB" id="A0A165K0Y6"/>
<name>A0A165K0Y6_XYLHT</name>
<sequence>MSDGARHLQIQPGTIGDDQKTVHITVRPRTSSTSSLPSLRTPRTARFSEATAVHSPIEMSKMSESPFADPRPGSKESSDATGPSAVGFGYLSEADAHRHDTVPTMPQEGEVTTRYLNAPASPLKSALKSPGTPGRRLENPLSPTFREEQILEKQEERTEKQNARDLKVKARVRVAKLFLRTVNFSCSLIVLSMLAATFTIFNATKTLPKRNNLPPWALGQKIWPQVVLLCMATISLFMSLVVFYGYWRGGHKRAEKVAVYYTVFAVSFFVFSVVMWGIGAAILNQSRQTGNNKDMWGWSCVDNERKSLFEKEVNYALVCRMQNWSLVCALIEIVIELLTILIYAVVFYRFYSKNRLRKSMDLRDRARSDLYLAQLRSQSAPNTPGFMKSPMSATFAIHDPHDAAEQGDNIQYAQKNQSFSQPKPFTLQPPPIRVQNATPQIQQNGFEAPPSSAPAPAPLSQHAPVAPGEQQYDAVPIPGAYASPLSSPSYAPPPQSMQHGQPGQAYTAESRIDSRPASPEQAYVHKARFA</sequence>
<feature type="region of interest" description="Disordered" evidence="1">
    <location>
        <begin position="443"/>
        <end position="530"/>
    </location>
</feature>
<feature type="compositionally biased region" description="Low complexity" evidence="1">
    <location>
        <begin position="480"/>
        <end position="489"/>
    </location>
</feature>
<dbReference type="GeneID" id="28894757"/>
<keyword evidence="2" id="KW-0472">Membrane</keyword>
<dbReference type="EMBL" id="KV407454">
    <property type="protein sequence ID" value="KZF26867.1"/>
    <property type="molecule type" value="Genomic_DNA"/>
</dbReference>
<gene>
    <name evidence="3" type="ORF">L228DRAFT_19846</name>
</gene>
<proteinExistence type="predicted"/>
<feature type="transmembrane region" description="Helical" evidence="2">
    <location>
        <begin position="177"/>
        <end position="202"/>
    </location>
</feature>
<dbReference type="PANTHER" id="PTHR42069:SF1">
    <property type="entry name" value="MARVEL DOMAIN-CONTAINING PROTEIN"/>
    <property type="match status" value="1"/>
</dbReference>
<dbReference type="OrthoDB" id="5420724at2759"/>
<feature type="transmembrane region" description="Helical" evidence="2">
    <location>
        <begin position="222"/>
        <end position="247"/>
    </location>
</feature>
<dbReference type="RefSeq" id="XP_018192422.1">
    <property type="nucleotide sequence ID" value="XM_018329620.1"/>
</dbReference>
<feature type="transmembrane region" description="Helical" evidence="2">
    <location>
        <begin position="324"/>
        <end position="351"/>
    </location>
</feature>
<dbReference type="OMA" id="WGLVCAI"/>
<keyword evidence="2" id="KW-1133">Transmembrane helix</keyword>
<accession>A0A165K0Y6</accession>
<evidence type="ECO:0000256" key="1">
    <source>
        <dbReference type="SAM" id="MobiDB-lite"/>
    </source>
</evidence>
<keyword evidence="4" id="KW-1185">Reference proteome</keyword>
<evidence type="ECO:0000256" key="2">
    <source>
        <dbReference type="SAM" id="Phobius"/>
    </source>
</evidence>
<keyword evidence="2" id="KW-0812">Transmembrane</keyword>